<evidence type="ECO:0000313" key="2">
    <source>
        <dbReference type="Proteomes" id="UP001139011"/>
    </source>
</evidence>
<gene>
    <name evidence="1" type="ORF">LCY76_09465</name>
</gene>
<organism evidence="1 2">
    <name type="scientific">Fictibacillus marinisediminis</name>
    <dbReference type="NCBI Taxonomy" id="2878389"/>
    <lineage>
        <taxon>Bacteria</taxon>
        <taxon>Bacillati</taxon>
        <taxon>Bacillota</taxon>
        <taxon>Bacilli</taxon>
        <taxon>Bacillales</taxon>
        <taxon>Fictibacillaceae</taxon>
        <taxon>Fictibacillus</taxon>
    </lineage>
</organism>
<dbReference type="EMBL" id="JAIWJX010000002">
    <property type="protein sequence ID" value="MCK6256821.1"/>
    <property type="molecule type" value="Genomic_DNA"/>
</dbReference>
<name>A0A9X1XA14_9BACL</name>
<dbReference type="Proteomes" id="UP001139011">
    <property type="component" value="Unassembled WGS sequence"/>
</dbReference>
<sequence>MENNNEYKKTHEIEIKPRDTKHLDLLREGYGEQKDFKEVDGKEVSKGEENVELTDEEKALLESDEDSLSHALKLRLGYLKWRLEQDKKLENDNDNGGE</sequence>
<evidence type="ECO:0000313" key="1">
    <source>
        <dbReference type="EMBL" id="MCK6256821.1"/>
    </source>
</evidence>
<dbReference type="RefSeq" id="WP_248252434.1">
    <property type="nucleotide sequence ID" value="NZ_JAIWJX010000002.1"/>
</dbReference>
<protein>
    <submittedName>
        <fullName evidence="1">Uncharacterized protein</fullName>
    </submittedName>
</protein>
<accession>A0A9X1XA14</accession>
<comment type="caution">
    <text evidence="1">The sequence shown here is derived from an EMBL/GenBank/DDBJ whole genome shotgun (WGS) entry which is preliminary data.</text>
</comment>
<dbReference type="AlphaFoldDB" id="A0A9X1XA14"/>
<keyword evidence="2" id="KW-1185">Reference proteome</keyword>
<reference evidence="1" key="1">
    <citation type="submission" date="2021-09" db="EMBL/GenBank/DDBJ databases">
        <title>Genome analysis of Fictibacillus sp. KIGAM418 isolated from marine sediment.</title>
        <authorList>
            <person name="Seo M.-J."/>
            <person name="Cho E.-S."/>
            <person name="Hwang C.Y."/>
        </authorList>
    </citation>
    <scope>NUCLEOTIDE SEQUENCE</scope>
    <source>
        <strain evidence="1">KIGAM418</strain>
    </source>
</reference>
<proteinExistence type="predicted"/>